<protein>
    <submittedName>
        <fullName evidence="2">Putative type III effector protein</fullName>
    </submittedName>
</protein>
<dbReference type="NCBIfam" id="NF041399">
    <property type="entry name" value="XopAD"/>
    <property type="match status" value="1"/>
</dbReference>
<dbReference type="InterPro" id="IPR011989">
    <property type="entry name" value="ARM-like"/>
</dbReference>
<feature type="compositionally biased region" description="Basic and acidic residues" evidence="1">
    <location>
        <begin position="24"/>
        <end position="40"/>
    </location>
</feature>
<feature type="region of interest" description="Disordered" evidence="1">
    <location>
        <begin position="2241"/>
        <end position="2269"/>
    </location>
</feature>
<keyword evidence="2" id="KW-0614">Plasmid</keyword>
<feature type="region of interest" description="Disordered" evidence="1">
    <location>
        <begin position="21"/>
        <end position="110"/>
    </location>
</feature>
<name>D8P367_RALSL</name>
<dbReference type="InterPro" id="IPR016024">
    <property type="entry name" value="ARM-type_fold"/>
</dbReference>
<organism evidence="2">
    <name type="scientific">Ralstonia solanacearum CFBP2957</name>
    <dbReference type="NCBI Taxonomy" id="859656"/>
    <lineage>
        <taxon>Bacteria</taxon>
        <taxon>Pseudomonadati</taxon>
        <taxon>Pseudomonadota</taxon>
        <taxon>Betaproteobacteria</taxon>
        <taxon>Burkholderiales</taxon>
        <taxon>Burkholderiaceae</taxon>
        <taxon>Ralstonia</taxon>
        <taxon>Ralstonia solanacearum species complex</taxon>
    </lineage>
</organism>
<evidence type="ECO:0000256" key="1">
    <source>
        <dbReference type="SAM" id="MobiDB-lite"/>
    </source>
</evidence>
<feature type="compositionally biased region" description="Basic and acidic residues" evidence="1">
    <location>
        <begin position="88"/>
        <end position="97"/>
    </location>
</feature>
<accession>D8P367</accession>
<geneLocation type="plasmid" evidence="2">
    <name>RCFBPv3_mp</name>
</geneLocation>
<gene>
    <name evidence="2" type="ORF">RCFBP_mp10566</name>
</gene>
<feature type="region of interest" description="Disordered" evidence="1">
    <location>
        <begin position="123"/>
        <end position="148"/>
    </location>
</feature>
<feature type="region of interest" description="Disordered" evidence="1">
    <location>
        <begin position="2805"/>
        <end position="2850"/>
    </location>
</feature>
<dbReference type="PATRIC" id="fig|859656.5.peg.3778"/>
<dbReference type="Gene3D" id="1.25.10.10">
    <property type="entry name" value="Leucine-rich Repeat Variant"/>
    <property type="match status" value="1"/>
</dbReference>
<proteinExistence type="predicted"/>
<reference evidence="2" key="1">
    <citation type="journal article" date="2010" name="BMC Genomics">
        <title>Genomes of three tomato pathogens within the Ralstonia solanacearum species complex reveal significant evolutionary divergence.</title>
        <authorList>
            <person name="Remenant B."/>
            <person name="Coupat-Goutaland B."/>
            <person name="Guidot A."/>
            <person name="Cellier G."/>
            <person name="Wicker E."/>
            <person name="Allen C."/>
            <person name="Fegan M."/>
            <person name="Pruvost O."/>
            <person name="Elbaz M."/>
            <person name="Calteau A."/>
            <person name="Salvignol G."/>
            <person name="Mornico D."/>
            <person name="Mangenot S."/>
            <person name="Barbe V."/>
            <person name="Medigue C."/>
            <person name="Prior P."/>
        </authorList>
    </citation>
    <scope>NUCLEOTIDE SEQUENCE [LARGE SCALE GENOMIC DNA]</scope>
    <source>
        <strain evidence="2">CFBP2957</strain>
        <plasmid evidence="2">RCFBPv3_mp</plasmid>
    </source>
</reference>
<dbReference type="NCBIfam" id="NF006607">
    <property type="entry name" value="PRK09169.1-1"/>
    <property type="match status" value="1"/>
</dbReference>
<feature type="compositionally biased region" description="Polar residues" evidence="1">
    <location>
        <begin position="2837"/>
        <end position="2848"/>
    </location>
</feature>
<sequence length="3137" mass="343047">MYRPMVSKRTVSNIHHARIALHAPHRDTSPQTPTKDRLTRVADGPLESLHRTRRNALQRPARPSATKNRSLSRKAESIARPIQPPAHTPDRAEDGRHVRGQPPASKHKRGFAALADTRTASQRRFGHASAPHGRQALRPRVESDREPTSEQMIDYGKWLNHVARAQLDEQRQDQCTSLRNLVTHARAKKVAPESCIDLARANVLAQQNGYGLALVFLDAAVPPEENTRRLDGYLLALSTASFRAPPKIRLDLLDCVDMAAHYLTKTVWFESAPLHQLANLANLLSKYSNRSACAQAVAWIAGQVLKPGQSLQLTAKLLALLTNAFSKHPASQPCEQAVAHIGLHVLDKPVQEWPPQSIGLLLNAFSKWPGNADCTTAAKYLITWLCQPDSQLQRLDGRGIATVLNAVSKWPGSATCRIAAKQLASWLSGHTGLLHALDAQGVANTLNGLCKWPEVKVCQATAEHVATRLAKDVKLQQAMNALEVANALNALSKWPDARACRIAAEHLAARLGQDAELLQSMDVQHCASALNALSKWPDSTDCETAAEHLAARLGQDDRLRQAMDGQEVATALNAVCKWPEKDACRTLAEHLAMQLVEDADLQEAMTAQHVANTLNALSKWPDNRACLTAAEHLAVWLTHDADLQQVMNALEIATTLSALSKWPDSRACRTASEHLAAHLAREAGIQQALDAQGISNTLNALSKWPESGACRKAAKYLAVRLAKDVKLQQAMNVLEVANALNALSKWPESGTCRTAAEHLAARLTNEAGMRKALDARGIANVLNALSKWPDADACRTAAEHLSVRLAQDDRLRRAMDAQQMANALSALSKWPEVRVCRTATERLAERLAQDGRLRQAMTAQHVASALNALSKQPQAEACRTAAEQLAVRLGKDADLQQAMNERELANALNALSKWPESGACRTAAERLAERLAQDDQLRQAMTAQHVANALNALSKWPHAEACRTAAEHLAARLAQDGRLRQAMNAQGISSTLNALSKWPDADACRTAVERLAERLTQDEPLRNALDGQGVSNTLNALSKWPDAGACRAAAEDLAARLVEDAALRRAMTAQHVANALGALGKWPDAGICRTAVEHLAARLAEDAELQQAMDVKGIASALNTLSKRPESAPCRTAAEHLAVRLGGDADLRQAMTDQQVATTLNALSKWPDASAFRTAAEQLAERLACDDRLRQTMDAQGVANTLNALGKWPEASACRAAAEHMAARLARDTGLQQAMNTQAIASALSALSKWPENESCQEAAVSLAETLGIGGRPFATFSMGELGQLANGMGRFSLVMGGLMASEDPGTPDASPLGLMHARLRELAAHLNVRHGGLDTADTLDVAIIFKALASARLKDCLKLLASQGLQRLLNLHAQTRFRRDNLETLGNLAAGLLPLVRSPELKTFRTDTLRLLERIQPDVASKAQSYIETHLAPAAPTQGDRIAKDEAFGTRRPGLTFFLLLKTYDVVAGLWKMRNVADDRARVTSRREELKAWVGNLLEQVRESVEGDLDEMSWNLIAQIEAGDHVLDTLDLKLWRDLDKIIAKHPSTQLNVAAVRRELRNQPEVRDLMSSQSGAATLQIIDIRGHNAKAGADGAALAQYSFFTRLTGGQIPLIEVELPGKLGAFMLARTIQRDGDLLRMDLFGGSHLTPPTTRVFEQLAGARSAKRYGRIPAIRLADTAPRAPLMRDVIRKLNPQREDWYRMQRALLEVVPRDHVVEGPVRLSLLADRLQGAEPAFALRTPAGEPIRLVSHDGCGFIKESLACRIPAMAQAMEAWRLSRRKKAPDQTPVLRMSPLPAQATHHYPRDEAVIEEARKHLRQSLHTDTALWETDASGGARKLSKAKLYDLLTCAGITGVQGIAVPSADDKLYLPGETGGPFDRAGGPVLLGKPPYDKPNLIPVPAERVGTSKQGDATARFLETAFAFQYSYTAWDESRTAAIGDADDAPMLHGKGVTIVVPDALWPQDNDAQWVWSTEDMKIHSSWTQRRERDRLPAHMDTVGSLRLKDIFAPGALIAVPIDELKKRDADCDGDKVFVYAGLPKMAQAISTFFDDRERQVGKAPSFKPPKTASTAFDEAGRYQAGRAAEVLSAVSGQDLVRRMSTLQFHFWGQPQALRERIAEYAIFGTYEGTRRELRRGLNRLLYNPAEATSAQLQELRERARLGEQYALHPVARDAAQALRSQLEAFANDLQNTRDDAAQPQALAPALAQRFTALADAYAQAQTPRERLAALVEHYPSALLPHPGTTLPKERPSGTDSPPKPPLGYQPGAPLETLRNLLTLGVKVGTDAPKAVTQTDVYLKVADRLDRALRNEPDRIRSIPYTKSGLLPKLRDGLDAETELKRLHDNPTLAAGLMEMALKELQEHGLLEGAPAPGDVSTDIEARLRQLARSLHSAAAHAEAHVTNVVRNAIHGIGVLRGDANRLKSEQSLFDKLCNLMQRERLTPDEAAAGVHDALRYSIVQPPETFAQGYTDILGRLDIHGVTRVRVRNSFVKPHTAFKGIHVGLMGRDADGKTVRLEIQFHTPQTFDLKERFHDDYKRAQSLSLAGASYEQQQTLLAAARDGFDAIAMPPGCERIIDWDSEPPLTHRLRATTTAAHTDPKGSIERIAAQARTVRREVGPLLEAIGLAIVKHHSVPKQAASIGKKIQRYQVLKGLSPDLAEARIRDAMRWVVLLPVERFAAEFEQTRQALEKAGLRVMRINNGFVAADTTYAGLNATLRSAGGLDFEMQFHTVDSLRARNTSHKAYRKLQDQEVDAMLERDPGKRLSLQQSNAQLLLELKERAAEVPRPQGVVDIASFNRYPDADAGGGASNKPQRAQGHPSAERKPAIARQPHPTLSQGRRSSMPTLEVKAEVKVEAEVKTEVKAEIKTEVKAEVEVAGNPILQEIAASLAPQWIALRQELAGTGIAPGPMQPARLGEQLTVIQRGLEHKTLQDLLDLAGNPGLRLDWARREPLYEAVVVAVAALGLATQQREHPLYDALRELDVRGGLRQSDIDRRFRVGVASGERNICLFDSLHQLIMHSGNGMQRLQGLLGDARIDSGAAFGRYMQHLMHRGGLLRAVPAGHFDQMDFSATSVVMTALANLLDLRIVFLHRQTDGTVHLSPPVGNSGAHTVFLQRETAGGADGHFRPLWLA</sequence>
<dbReference type="EMBL" id="FP885907">
    <property type="protein sequence ID" value="CBJ53353.1"/>
    <property type="molecule type" value="Genomic_DNA"/>
</dbReference>
<feature type="compositionally biased region" description="Basic and acidic residues" evidence="1">
    <location>
        <begin position="139"/>
        <end position="148"/>
    </location>
</feature>
<dbReference type="SUPFAM" id="SSF48371">
    <property type="entry name" value="ARM repeat"/>
    <property type="match status" value="3"/>
</dbReference>
<reference evidence="2" key="2">
    <citation type="submission" date="2010-02" db="EMBL/GenBank/DDBJ databases">
        <authorList>
            <person name="Genoscope - CEA"/>
        </authorList>
    </citation>
    <scope>NUCLEOTIDE SEQUENCE</scope>
    <source>
        <strain evidence="2">CFBP2957</strain>
        <plasmid evidence="2">RCFBPv3_mp</plasmid>
    </source>
</reference>
<evidence type="ECO:0000313" key="2">
    <source>
        <dbReference type="EMBL" id="CBJ53353.1"/>
    </source>
</evidence>